<proteinExistence type="predicted"/>
<dbReference type="Proteomes" id="UP000002027">
    <property type="component" value="Chromosome 2"/>
</dbReference>
<feature type="region of interest" description="Disordered" evidence="1">
    <location>
        <begin position="97"/>
        <end position="116"/>
    </location>
</feature>
<dbReference type="KEGG" id="sti:Sthe_2841"/>
<dbReference type="eggNOG" id="ENOG5032WTW">
    <property type="taxonomic scope" value="Bacteria"/>
</dbReference>
<dbReference type="HOGENOM" id="CLU_107959_0_0_0"/>
<reference evidence="2 3" key="2">
    <citation type="journal article" date="2010" name="Stand. Genomic Sci.">
        <title>Complete genome sequence of Desulfohalobium retbaense type strain (HR(100)).</title>
        <authorList>
            <person name="Spring S."/>
            <person name="Nolan M."/>
            <person name="Lapidus A."/>
            <person name="Glavina Del Rio T."/>
            <person name="Copeland A."/>
            <person name="Tice H."/>
            <person name="Cheng J.F."/>
            <person name="Lucas S."/>
            <person name="Land M."/>
            <person name="Chen F."/>
            <person name="Bruce D."/>
            <person name="Goodwin L."/>
            <person name="Pitluck S."/>
            <person name="Ivanova N."/>
            <person name="Mavromatis K."/>
            <person name="Mikhailova N."/>
            <person name="Pati A."/>
            <person name="Chen A."/>
            <person name="Palaniappan K."/>
            <person name="Hauser L."/>
            <person name="Chang Y.J."/>
            <person name="Jeffries C.D."/>
            <person name="Munk C."/>
            <person name="Kiss H."/>
            <person name="Chain P."/>
            <person name="Han C."/>
            <person name="Brettin T."/>
            <person name="Detter J.C."/>
            <person name="Schuler E."/>
            <person name="Goker M."/>
            <person name="Rohde M."/>
            <person name="Bristow J."/>
            <person name="Eisen J.A."/>
            <person name="Markowitz V."/>
            <person name="Hugenholtz P."/>
            <person name="Kyrpides N.C."/>
            <person name="Klenk H.P."/>
        </authorList>
    </citation>
    <scope>NUCLEOTIDE SEQUENCE [LARGE SCALE GENOMIC DNA]</scope>
    <source>
        <strain evidence="3">ATCC 49802 / DSM 20745 / S 6022</strain>
    </source>
</reference>
<sequence>MLNLAPNMYLPAQAESKLEPLGLTVSVLTESALEGLHAALSCTDNHPRNAHGFYQWAETVRALRDRLLPLGWTRRDEQGFPLVVSPSGETSLAVAKGDEGTGLQHRVPQTTSKKGPKTRKLVQRNVVQLQLFAEESVDHFDEGSLKHLGWLLLVHRDFHCQELRLELSLPEGLNADGRVSEWRERIILPAVSFDGEIGPLDLAEIPAAPEVEVPIVRRTSGGGV</sequence>
<dbReference type="InParanoid" id="D1C8W0"/>
<keyword evidence="3" id="KW-1185">Reference proteome</keyword>
<dbReference type="EMBL" id="CP001824">
    <property type="protein sequence ID" value="ACZ40253.1"/>
    <property type="molecule type" value="Genomic_DNA"/>
</dbReference>
<accession>D1C8W0</accession>
<evidence type="ECO:0000313" key="2">
    <source>
        <dbReference type="EMBL" id="ACZ40253.1"/>
    </source>
</evidence>
<dbReference type="AlphaFoldDB" id="D1C8W0"/>
<evidence type="ECO:0000256" key="1">
    <source>
        <dbReference type="SAM" id="MobiDB-lite"/>
    </source>
</evidence>
<protein>
    <submittedName>
        <fullName evidence="2">Uncharacterized protein</fullName>
    </submittedName>
</protein>
<organism evidence="2 3">
    <name type="scientific">Sphaerobacter thermophilus (strain ATCC 49802 / DSM 20745 / KCCM 41009 / NCIMB 13125 / S 6022)</name>
    <dbReference type="NCBI Taxonomy" id="479434"/>
    <lineage>
        <taxon>Bacteria</taxon>
        <taxon>Pseudomonadati</taxon>
        <taxon>Thermomicrobiota</taxon>
        <taxon>Thermomicrobia</taxon>
        <taxon>Sphaerobacterales</taxon>
        <taxon>Sphaerobacterineae</taxon>
        <taxon>Sphaerobacteraceae</taxon>
        <taxon>Sphaerobacter</taxon>
    </lineage>
</organism>
<evidence type="ECO:0000313" key="3">
    <source>
        <dbReference type="Proteomes" id="UP000002027"/>
    </source>
</evidence>
<reference evidence="3" key="1">
    <citation type="submission" date="2009-11" db="EMBL/GenBank/DDBJ databases">
        <title>The complete chromosome 2 of Sphaerobacter thermophilus DSM 20745.</title>
        <authorList>
            <person name="Lucas S."/>
            <person name="Copeland A."/>
            <person name="Lapidus A."/>
            <person name="Glavina del Rio T."/>
            <person name="Dalin E."/>
            <person name="Tice H."/>
            <person name="Bruce D."/>
            <person name="Goodwin L."/>
            <person name="Pitluck S."/>
            <person name="Kyrpides N."/>
            <person name="Mavromatis K."/>
            <person name="Ivanova N."/>
            <person name="Mikhailova N."/>
            <person name="LaButti K.M."/>
            <person name="Clum A."/>
            <person name="Sun H.I."/>
            <person name="Brettin T."/>
            <person name="Detter J.C."/>
            <person name="Han C."/>
            <person name="Larimer F."/>
            <person name="Land M."/>
            <person name="Hauser L."/>
            <person name="Markowitz V."/>
            <person name="Cheng J.F."/>
            <person name="Hugenholtz P."/>
            <person name="Woyke T."/>
            <person name="Wu D."/>
            <person name="Steenblock K."/>
            <person name="Schneider S."/>
            <person name="Pukall R."/>
            <person name="Goeker M."/>
            <person name="Klenk H.P."/>
            <person name="Eisen J.A."/>
        </authorList>
    </citation>
    <scope>NUCLEOTIDE SEQUENCE [LARGE SCALE GENOMIC DNA]</scope>
    <source>
        <strain evidence="3">ATCC 49802 / DSM 20745 / S 6022</strain>
    </source>
</reference>
<name>D1C8W0_SPHTD</name>
<gene>
    <name evidence="2" type="ordered locus">Sthe_2841</name>
</gene>